<dbReference type="PANTHER" id="PTHR33726:SF17">
    <property type="entry name" value="OS06G0620700 PROTEIN"/>
    <property type="match status" value="1"/>
</dbReference>
<gene>
    <name evidence="2" type="ORF">CDL12_16804</name>
</gene>
<keyword evidence="1" id="KW-0472">Membrane</keyword>
<protein>
    <submittedName>
        <fullName evidence="2">Uncharacterized protein</fullName>
    </submittedName>
</protein>
<name>A0A2G9GZ97_9LAMI</name>
<evidence type="ECO:0000313" key="3">
    <source>
        <dbReference type="Proteomes" id="UP000231279"/>
    </source>
</evidence>
<feature type="transmembrane region" description="Helical" evidence="1">
    <location>
        <begin position="54"/>
        <end position="76"/>
    </location>
</feature>
<keyword evidence="1" id="KW-1133">Transmembrane helix</keyword>
<organism evidence="2 3">
    <name type="scientific">Handroanthus impetiginosus</name>
    <dbReference type="NCBI Taxonomy" id="429701"/>
    <lineage>
        <taxon>Eukaryota</taxon>
        <taxon>Viridiplantae</taxon>
        <taxon>Streptophyta</taxon>
        <taxon>Embryophyta</taxon>
        <taxon>Tracheophyta</taxon>
        <taxon>Spermatophyta</taxon>
        <taxon>Magnoliopsida</taxon>
        <taxon>eudicotyledons</taxon>
        <taxon>Gunneridae</taxon>
        <taxon>Pentapetalae</taxon>
        <taxon>asterids</taxon>
        <taxon>lamiids</taxon>
        <taxon>Lamiales</taxon>
        <taxon>Bignoniaceae</taxon>
        <taxon>Crescentiina</taxon>
        <taxon>Tabebuia alliance</taxon>
        <taxon>Handroanthus</taxon>
    </lineage>
</organism>
<evidence type="ECO:0000313" key="2">
    <source>
        <dbReference type="EMBL" id="PIN10603.1"/>
    </source>
</evidence>
<dbReference type="PANTHER" id="PTHR33726">
    <property type="entry name" value="TRANSMEMBRANE PROTEIN"/>
    <property type="match status" value="1"/>
</dbReference>
<keyword evidence="1" id="KW-0812">Transmembrane</keyword>
<dbReference type="OrthoDB" id="911529at2759"/>
<evidence type="ECO:0000256" key="1">
    <source>
        <dbReference type="SAM" id="Phobius"/>
    </source>
</evidence>
<sequence length="82" mass="9645">MCLGLWWYGLATLRWPGFDLSTLSSIFRLPEIDFSYFFNGGWAFQWFEASIDEVLWTFISVFEYVALSTMLCYFFICCGCTL</sequence>
<comment type="caution">
    <text evidence="2">The sequence shown here is derived from an EMBL/GenBank/DDBJ whole genome shotgun (WGS) entry which is preliminary data.</text>
</comment>
<dbReference type="EMBL" id="NKXS01003182">
    <property type="protein sequence ID" value="PIN10603.1"/>
    <property type="molecule type" value="Genomic_DNA"/>
</dbReference>
<accession>A0A2G9GZ97</accession>
<proteinExistence type="predicted"/>
<dbReference type="AlphaFoldDB" id="A0A2G9GZ97"/>
<reference evidence="3" key="1">
    <citation type="journal article" date="2018" name="Gigascience">
        <title>Genome assembly of the Pink Ipe (Handroanthus impetiginosus, Bignoniaceae), a highly valued, ecologically keystone Neotropical timber forest tree.</title>
        <authorList>
            <person name="Silva-Junior O.B."/>
            <person name="Grattapaglia D."/>
            <person name="Novaes E."/>
            <person name="Collevatti R.G."/>
        </authorList>
    </citation>
    <scope>NUCLEOTIDE SEQUENCE [LARGE SCALE GENOMIC DNA]</scope>
    <source>
        <strain evidence="3">cv. UFG-1</strain>
    </source>
</reference>
<keyword evidence="3" id="KW-1185">Reference proteome</keyword>
<dbReference type="Proteomes" id="UP000231279">
    <property type="component" value="Unassembled WGS sequence"/>
</dbReference>